<dbReference type="Proteomes" id="UP000321638">
    <property type="component" value="Unassembled WGS sequence"/>
</dbReference>
<dbReference type="EMBL" id="VDUZ01000023">
    <property type="protein sequence ID" value="TXL73741.1"/>
    <property type="molecule type" value="Genomic_DNA"/>
</dbReference>
<name>A0A5C8PIV1_9HYPH</name>
<organism evidence="1 2">
    <name type="scientific">Vineibacter terrae</name>
    <dbReference type="NCBI Taxonomy" id="2586908"/>
    <lineage>
        <taxon>Bacteria</taxon>
        <taxon>Pseudomonadati</taxon>
        <taxon>Pseudomonadota</taxon>
        <taxon>Alphaproteobacteria</taxon>
        <taxon>Hyphomicrobiales</taxon>
        <taxon>Vineibacter</taxon>
    </lineage>
</organism>
<sequence length="61" mass="5999">MSRGLQAGIIATLFVAAALVLLGVIVADWSAKRVVQVKGTVAPVVAGNGDTAVPSPAGRAS</sequence>
<evidence type="ECO:0000313" key="2">
    <source>
        <dbReference type="Proteomes" id="UP000321638"/>
    </source>
</evidence>
<dbReference type="AlphaFoldDB" id="A0A5C8PIV1"/>
<comment type="caution">
    <text evidence="1">The sequence shown here is derived from an EMBL/GenBank/DDBJ whole genome shotgun (WGS) entry which is preliminary data.</text>
</comment>
<reference evidence="1 2" key="1">
    <citation type="submission" date="2019-06" db="EMBL/GenBank/DDBJ databases">
        <title>New taxonomy in bacterial strain CC-CFT640, isolated from vineyard.</title>
        <authorList>
            <person name="Lin S.-Y."/>
            <person name="Tsai C.-F."/>
            <person name="Young C.-C."/>
        </authorList>
    </citation>
    <scope>NUCLEOTIDE SEQUENCE [LARGE SCALE GENOMIC DNA]</scope>
    <source>
        <strain evidence="1 2">CC-CFT640</strain>
    </source>
</reference>
<keyword evidence="2" id="KW-1185">Reference proteome</keyword>
<proteinExistence type="predicted"/>
<dbReference type="RefSeq" id="WP_147848785.1">
    <property type="nucleotide sequence ID" value="NZ_VDUZ01000023.1"/>
</dbReference>
<protein>
    <submittedName>
        <fullName evidence="1">Uncharacterized protein</fullName>
    </submittedName>
</protein>
<gene>
    <name evidence="1" type="ORF">FHP25_20255</name>
</gene>
<evidence type="ECO:0000313" key="1">
    <source>
        <dbReference type="EMBL" id="TXL73741.1"/>
    </source>
</evidence>
<accession>A0A5C8PIV1</accession>